<feature type="chain" id="PRO_5011689815" evidence="9">
    <location>
        <begin position="23"/>
        <end position="1017"/>
    </location>
</feature>
<dbReference type="Proteomes" id="UP000198869">
    <property type="component" value="Unassembled WGS sequence"/>
</dbReference>
<dbReference type="InterPro" id="IPR036942">
    <property type="entry name" value="Beta-barrel_TonB_sf"/>
</dbReference>
<feature type="region of interest" description="Disordered" evidence="8">
    <location>
        <begin position="971"/>
        <end position="1001"/>
    </location>
</feature>
<reference evidence="12" key="1">
    <citation type="submission" date="2016-10" db="EMBL/GenBank/DDBJ databases">
        <authorList>
            <person name="Varghese N."/>
            <person name="Submissions S."/>
        </authorList>
    </citation>
    <scope>NUCLEOTIDE SEQUENCE [LARGE SCALE GENOMIC DNA]</scope>
    <source>
        <strain evidence="12">DSM 17071</strain>
    </source>
</reference>
<evidence type="ECO:0000256" key="1">
    <source>
        <dbReference type="ARBA" id="ARBA00004571"/>
    </source>
</evidence>
<feature type="signal peptide" evidence="9">
    <location>
        <begin position="1"/>
        <end position="22"/>
    </location>
</feature>
<sequence length="1017" mass="110437">MNVKLRVLSAGALFFLGQTAFAQETKKDTITKEKTIEEVIVTGALGIKKKQDAVIGSNAVIKTDELKKAGNPNAVQALTGKVSGLQINVPNTSVNSQVTINLRGQRSITGDNSALVVIDGAISTATIFQQLPPEVIESVNVIKGQQGAALYGSQGSNGAIIVTTKKGSNSEKITFTLSSNIDFTSIYKLPKVQQRYGQGWVGEPTDFDPNEYGGTNWVPYENGSWGPDYSTPALAGQILPIGLPQADGSFITGAFAPIKDNYKKFFKTGVLYQNGISMNVGGRDSYAFLSLNRVQNDFVVDQDQLKRNNILFKAGKKLGNFRIDGVFNLIDQHTSETDPNLYNELLNTPTNVDVTKFAHSGAMGAWTVYGHNPNPYWQIENVRYDNKSTTFVGNLKAEYEINKNISVSYLANMRTLSTLGESHNNGFLYSEHQWSNSGTFLDGLNPASDIFGTQDVISNYYKSIGRTFDYYGDLLVNFNYDLTDDINMKLNVGFNNTDVSSSVVTQGGSNLQIPGFYHINNVQNLDTTSNLANTQSRRRTVAGLANLDLSYKDYLFVNSTFRYEGNSATATRPTGTDEFTTKALPYYSVGASFVPTKAFDVLRNNHVLSYAKISVGYTKVGSAAAIPTYGTDEVTGLIPAGFPFNVSSFAINRNPTDPDINPEFTYSKEASLQLGFFKDRISLGAAIYDLKVNDLITRKTTSSASGVATFLGNVGDMTNKGQEFDLEIVPFRSKDFEWKLSGSYSAYKSKVTALDGGVDRVSLLAYAPFGVYAKVGEDFPLIMGTTYQRDDQGRVIVGANGIPLVNSDLQVLGKVNPDYILGFSTSFRYKGFTLSGTADYRTGNSFIALVKNGMSQNGQLEESANFDRSKGYIVPNSVQLVGGAYVANTTPVNGVASYASVVNYFGASYPAVGENYIVDGTTLKIREIALSYTLPKSLLQNTFVNSMSFGVYARNPFVWYADSNANYADPETTSNTGAINKQPGQALGTGGPNANGIAQTGQYPTTRTYGFSFSATF</sequence>
<comment type="similarity">
    <text evidence="7">Belongs to the TonB-dependent receptor family.</text>
</comment>
<evidence type="ECO:0000259" key="10">
    <source>
        <dbReference type="Pfam" id="PF07715"/>
    </source>
</evidence>
<evidence type="ECO:0000256" key="6">
    <source>
        <dbReference type="ARBA" id="ARBA00023237"/>
    </source>
</evidence>
<comment type="subcellular location">
    <subcellularLocation>
        <location evidence="1 7">Cell outer membrane</location>
        <topology evidence="1 7">Multi-pass membrane protein</topology>
    </subcellularLocation>
</comment>
<dbReference type="Gene3D" id="2.170.130.10">
    <property type="entry name" value="TonB-dependent receptor, plug domain"/>
    <property type="match status" value="1"/>
</dbReference>
<keyword evidence="12" id="KW-1185">Reference proteome</keyword>
<dbReference type="PROSITE" id="PS52016">
    <property type="entry name" value="TONB_DEPENDENT_REC_3"/>
    <property type="match status" value="1"/>
</dbReference>
<evidence type="ECO:0000313" key="12">
    <source>
        <dbReference type="Proteomes" id="UP000198869"/>
    </source>
</evidence>
<dbReference type="InterPro" id="IPR039426">
    <property type="entry name" value="TonB-dep_rcpt-like"/>
</dbReference>
<name>A0A1G8H4F7_9FLAO</name>
<keyword evidence="5 7" id="KW-0472">Membrane</keyword>
<dbReference type="STRING" id="311334.SAMN05421846_103249"/>
<dbReference type="InterPro" id="IPR012910">
    <property type="entry name" value="Plug_dom"/>
</dbReference>
<keyword evidence="6 7" id="KW-0998">Cell outer membrane</keyword>
<gene>
    <name evidence="11" type="ORF">SAMN05421846_103249</name>
</gene>
<proteinExistence type="inferred from homology"/>
<dbReference type="NCBIfam" id="TIGR04056">
    <property type="entry name" value="OMP_RagA_SusC"/>
    <property type="match status" value="1"/>
</dbReference>
<dbReference type="Pfam" id="PF07715">
    <property type="entry name" value="Plug"/>
    <property type="match status" value="1"/>
</dbReference>
<dbReference type="InterPro" id="IPR023996">
    <property type="entry name" value="TonB-dep_OMP_SusC/RagA"/>
</dbReference>
<evidence type="ECO:0000256" key="5">
    <source>
        <dbReference type="ARBA" id="ARBA00023136"/>
    </source>
</evidence>
<dbReference type="AlphaFoldDB" id="A0A1G8H4F7"/>
<dbReference type="Gene3D" id="2.40.170.20">
    <property type="entry name" value="TonB-dependent receptor, beta-barrel domain"/>
    <property type="match status" value="1"/>
</dbReference>
<dbReference type="RefSeq" id="WP_089856345.1">
    <property type="nucleotide sequence ID" value="NZ_FNDW01000003.1"/>
</dbReference>
<evidence type="ECO:0000256" key="8">
    <source>
        <dbReference type="SAM" id="MobiDB-lite"/>
    </source>
</evidence>
<organism evidence="11 12">
    <name type="scientific">Chryseobacterium taeanense</name>
    <dbReference type="NCBI Taxonomy" id="311334"/>
    <lineage>
        <taxon>Bacteria</taxon>
        <taxon>Pseudomonadati</taxon>
        <taxon>Bacteroidota</taxon>
        <taxon>Flavobacteriia</taxon>
        <taxon>Flavobacteriales</taxon>
        <taxon>Weeksellaceae</taxon>
        <taxon>Chryseobacterium group</taxon>
        <taxon>Chryseobacterium</taxon>
    </lineage>
</organism>
<dbReference type="InterPro" id="IPR037066">
    <property type="entry name" value="Plug_dom_sf"/>
</dbReference>
<evidence type="ECO:0000256" key="4">
    <source>
        <dbReference type="ARBA" id="ARBA00022692"/>
    </source>
</evidence>
<keyword evidence="3 7" id="KW-1134">Transmembrane beta strand</keyword>
<keyword evidence="2 7" id="KW-0813">Transport</keyword>
<protein>
    <submittedName>
        <fullName evidence="11">TonB-linked outer membrane protein, SusC/RagA family</fullName>
    </submittedName>
</protein>
<dbReference type="SUPFAM" id="SSF56935">
    <property type="entry name" value="Porins"/>
    <property type="match status" value="1"/>
</dbReference>
<feature type="compositionally biased region" description="Polar residues" evidence="8">
    <location>
        <begin position="971"/>
        <end position="983"/>
    </location>
</feature>
<keyword evidence="9" id="KW-0732">Signal</keyword>
<evidence type="ECO:0000256" key="7">
    <source>
        <dbReference type="PROSITE-ProRule" id="PRU01360"/>
    </source>
</evidence>
<evidence type="ECO:0000256" key="3">
    <source>
        <dbReference type="ARBA" id="ARBA00022452"/>
    </source>
</evidence>
<accession>A0A1G8H4F7</accession>
<keyword evidence="4 7" id="KW-0812">Transmembrane</keyword>
<evidence type="ECO:0000256" key="9">
    <source>
        <dbReference type="SAM" id="SignalP"/>
    </source>
</evidence>
<dbReference type="EMBL" id="FNDW01000003">
    <property type="protein sequence ID" value="SDI01493.1"/>
    <property type="molecule type" value="Genomic_DNA"/>
</dbReference>
<evidence type="ECO:0000256" key="2">
    <source>
        <dbReference type="ARBA" id="ARBA00022448"/>
    </source>
</evidence>
<dbReference type="GO" id="GO:0009279">
    <property type="term" value="C:cell outer membrane"/>
    <property type="evidence" value="ECO:0007669"/>
    <property type="project" value="UniProtKB-SubCell"/>
</dbReference>
<evidence type="ECO:0000313" key="11">
    <source>
        <dbReference type="EMBL" id="SDI01493.1"/>
    </source>
</evidence>
<feature type="domain" description="TonB-dependent receptor plug" evidence="10">
    <location>
        <begin position="53"/>
        <end position="159"/>
    </location>
</feature>
<dbReference type="OrthoDB" id="9768177at2"/>